<organism evidence="1 2">
    <name type="scientific">Pleurodeles waltl</name>
    <name type="common">Iberian ribbed newt</name>
    <dbReference type="NCBI Taxonomy" id="8319"/>
    <lineage>
        <taxon>Eukaryota</taxon>
        <taxon>Metazoa</taxon>
        <taxon>Chordata</taxon>
        <taxon>Craniata</taxon>
        <taxon>Vertebrata</taxon>
        <taxon>Euteleostomi</taxon>
        <taxon>Amphibia</taxon>
        <taxon>Batrachia</taxon>
        <taxon>Caudata</taxon>
        <taxon>Salamandroidea</taxon>
        <taxon>Salamandridae</taxon>
        <taxon>Pleurodelinae</taxon>
        <taxon>Pleurodeles</taxon>
    </lineage>
</organism>
<keyword evidence="2" id="KW-1185">Reference proteome</keyword>
<dbReference type="Proteomes" id="UP001066276">
    <property type="component" value="Chromosome 3_2"/>
</dbReference>
<dbReference type="EMBL" id="JANPWB010000006">
    <property type="protein sequence ID" value="KAJ1182632.1"/>
    <property type="molecule type" value="Genomic_DNA"/>
</dbReference>
<name>A0AAV7U106_PLEWA</name>
<dbReference type="AlphaFoldDB" id="A0AAV7U106"/>
<sequence length="148" mass="16503">MTGLLYDSDDLSRGTQGAYQTRPDKFALSRNLVGKAGMKGALGPVKQHLFESETLTLKDIMMVMQGIRESLETKTDTVFTEVTLVRAEVGNSSARMKETEDSLSLKKQVKEMHATTCVLGAKLKDFECHPRRNNICVVGVHEKQKGWQ</sequence>
<evidence type="ECO:0000313" key="2">
    <source>
        <dbReference type="Proteomes" id="UP001066276"/>
    </source>
</evidence>
<gene>
    <name evidence="1" type="ORF">NDU88_007816</name>
</gene>
<evidence type="ECO:0000313" key="1">
    <source>
        <dbReference type="EMBL" id="KAJ1182632.1"/>
    </source>
</evidence>
<comment type="caution">
    <text evidence="1">The sequence shown here is derived from an EMBL/GenBank/DDBJ whole genome shotgun (WGS) entry which is preliminary data.</text>
</comment>
<accession>A0AAV7U106</accession>
<protein>
    <submittedName>
        <fullName evidence="1">Uncharacterized protein</fullName>
    </submittedName>
</protein>
<proteinExistence type="predicted"/>
<reference evidence="1" key="1">
    <citation type="journal article" date="2022" name="bioRxiv">
        <title>Sequencing and chromosome-scale assembly of the giantPleurodeles waltlgenome.</title>
        <authorList>
            <person name="Brown T."/>
            <person name="Elewa A."/>
            <person name="Iarovenko S."/>
            <person name="Subramanian E."/>
            <person name="Araus A.J."/>
            <person name="Petzold A."/>
            <person name="Susuki M."/>
            <person name="Suzuki K.-i.T."/>
            <person name="Hayashi T."/>
            <person name="Toyoda A."/>
            <person name="Oliveira C."/>
            <person name="Osipova E."/>
            <person name="Leigh N.D."/>
            <person name="Simon A."/>
            <person name="Yun M.H."/>
        </authorList>
    </citation>
    <scope>NUCLEOTIDE SEQUENCE</scope>
    <source>
        <strain evidence="1">20211129_DDA</strain>
        <tissue evidence="1">Liver</tissue>
    </source>
</reference>